<dbReference type="Proteomes" id="UP000663860">
    <property type="component" value="Unassembled WGS sequence"/>
</dbReference>
<evidence type="ECO:0000256" key="5">
    <source>
        <dbReference type="SAM" id="Phobius"/>
    </source>
</evidence>
<evidence type="ECO:0000313" key="7">
    <source>
        <dbReference type="EMBL" id="CAF0789288.1"/>
    </source>
</evidence>
<dbReference type="Proteomes" id="UP000663868">
    <property type="component" value="Unassembled WGS sequence"/>
</dbReference>
<feature type="transmembrane region" description="Helical" evidence="5">
    <location>
        <begin position="241"/>
        <end position="264"/>
    </location>
</feature>
<evidence type="ECO:0000259" key="6">
    <source>
        <dbReference type="PROSITE" id="PS50262"/>
    </source>
</evidence>
<feature type="transmembrane region" description="Helical" evidence="5">
    <location>
        <begin position="137"/>
        <end position="160"/>
    </location>
</feature>
<evidence type="ECO:0000256" key="2">
    <source>
        <dbReference type="ARBA" id="ARBA00022692"/>
    </source>
</evidence>
<comment type="subcellular location">
    <subcellularLocation>
        <location evidence="1">Membrane</location>
    </subcellularLocation>
</comment>
<dbReference type="PROSITE" id="PS50262">
    <property type="entry name" value="G_PROTEIN_RECEP_F1_2"/>
    <property type="match status" value="1"/>
</dbReference>
<organism evidence="7 9">
    <name type="scientific">Adineta steineri</name>
    <dbReference type="NCBI Taxonomy" id="433720"/>
    <lineage>
        <taxon>Eukaryota</taxon>
        <taxon>Metazoa</taxon>
        <taxon>Spiralia</taxon>
        <taxon>Gnathifera</taxon>
        <taxon>Rotifera</taxon>
        <taxon>Eurotatoria</taxon>
        <taxon>Bdelloidea</taxon>
        <taxon>Adinetida</taxon>
        <taxon>Adinetidae</taxon>
        <taxon>Adineta</taxon>
    </lineage>
</organism>
<keyword evidence="3 5" id="KW-1133">Transmembrane helix</keyword>
<sequence>MNTTVIKSVSNAILIAPYQLNIWLGCFILITGNISTIGNIIIFSSRSFRNRACTIYLLAEAFVLIFFFNFVLLTRTLQKGFQIPLLNRYDVICRLRYFASQYTNLLAINLFIFASLDRLLSTHRSPAFRKWSGQINLAYKLVLVCTIIWLIISCHRLIFYSALTGQCIAQQGFYATFDNYFEAIVSGFCPPIIILILAYLLMQSVRSTIQRQTVLVNTVHNRSAPNLTFLRKTDKQLTRMLLWQTFVAIPAFLPYAGELIYTNITRYWSKSDQWLAWEDICTEIIRLLSYTFFSTRFYVTLMSSDGIREKIFNIFGMKNRINPINEP</sequence>
<accession>A0A813S1F0</accession>
<feature type="transmembrane region" description="Helical" evidence="5">
    <location>
        <begin position="180"/>
        <end position="202"/>
    </location>
</feature>
<dbReference type="SUPFAM" id="SSF81321">
    <property type="entry name" value="Family A G protein-coupled receptor-like"/>
    <property type="match status" value="1"/>
</dbReference>
<feature type="transmembrane region" description="Helical" evidence="5">
    <location>
        <begin position="97"/>
        <end position="116"/>
    </location>
</feature>
<dbReference type="PROSITE" id="PS51257">
    <property type="entry name" value="PROKAR_LIPOPROTEIN"/>
    <property type="match status" value="1"/>
</dbReference>
<evidence type="ECO:0000313" key="9">
    <source>
        <dbReference type="Proteomes" id="UP000663860"/>
    </source>
</evidence>
<evidence type="ECO:0000256" key="1">
    <source>
        <dbReference type="ARBA" id="ARBA00004370"/>
    </source>
</evidence>
<feature type="transmembrane region" description="Helical" evidence="5">
    <location>
        <begin position="55"/>
        <end position="77"/>
    </location>
</feature>
<evidence type="ECO:0000256" key="3">
    <source>
        <dbReference type="ARBA" id="ARBA00022989"/>
    </source>
</evidence>
<name>A0A813S1F0_9BILA</name>
<evidence type="ECO:0000313" key="8">
    <source>
        <dbReference type="EMBL" id="CAF3708609.1"/>
    </source>
</evidence>
<feature type="domain" description="G-protein coupled receptors family 1 profile" evidence="6">
    <location>
        <begin position="32"/>
        <end position="255"/>
    </location>
</feature>
<gene>
    <name evidence="7" type="ORF">IZO911_LOCUS6304</name>
    <name evidence="8" type="ORF">KXQ929_LOCUS11567</name>
</gene>
<keyword evidence="2 5" id="KW-0812">Transmembrane</keyword>
<dbReference type="InterPro" id="IPR017452">
    <property type="entry name" value="GPCR_Rhodpsn_7TM"/>
</dbReference>
<reference evidence="7" key="1">
    <citation type="submission" date="2021-02" db="EMBL/GenBank/DDBJ databases">
        <authorList>
            <person name="Nowell W R."/>
        </authorList>
    </citation>
    <scope>NUCLEOTIDE SEQUENCE</scope>
</reference>
<feature type="transmembrane region" description="Helical" evidence="5">
    <location>
        <begin position="20"/>
        <end position="43"/>
    </location>
</feature>
<dbReference type="EMBL" id="CAJNOE010000039">
    <property type="protein sequence ID" value="CAF0789288.1"/>
    <property type="molecule type" value="Genomic_DNA"/>
</dbReference>
<evidence type="ECO:0000256" key="4">
    <source>
        <dbReference type="ARBA" id="ARBA00023136"/>
    </source>
</evidence>
<comment type="caution">
    <text evidence="7">The sequence shown here is derived from an EMBL/GenBank/DDBJ whole genome shotgun (WGS) entry which is preliminary data.</text>
</comment>
<keyword evidence="4 5" id="KW-0472">Membrane</keyword>
<protein>
    <recommendedName>
        <fullName evidence="6">G-protein coupled receptors family 1 profile domain-containing protein</fullName>
    </recommendedName>
</protein>
<dbReference type="AlphaFoldDB" id="A0A813S1F0"/>
<proteinExistence type="predicted"/>
<dbReference type="GO" id="GO:0016020">
    <property type="term" value="C:membrane"/>
    <property type="evidence" value="ECO:0007669"/>
    <property type="project" value="UniProtKB-SubCell"/>
</dbReference>
<dbReference type="EMBL" id="CAJOBB010000573">
    <property type="protein sequence ID" value="CAF3708609.1"/>
    <property type="molecule type" value="Genomic_DNA"/>
</dbReference>
<dbReference type="Gene3D" id="1.20.1070.10">
    <property type="entry name" value="Rhodopsin 7-helix transmembrane proteins"/>
    <property type="match status" value="1"/>
</dbReference>